<dbReference type="Proteomes" id="UP000634139">
    <property type="component" value="Unassembled WGS sequence"/>
</dbReference>
<feature type="transmembrane region" description="Helical" evidence="1">
    <location>
        <begin position="81"/>
        <end position="100"/>
    </location>
</feature>
<feature type="transmembrane region" description="Helical" evidence="1">
    <location>
        <begin position="191"/>
        <end position="208"/>
    </location>
</feature>
<reference evidence="2" key="2">
    <citation type="submission" date="2020-09" db="EMBL/GenBank/DDBJ databases">
        <authorList>
            <person name="Sun Q."/>
            <person name="Kim S."/>
        </authorList>
    </citation>
    <scope>NUCLEOTIDE SEQUENCE</scope>
    <source>
        <strain evidence="2">KCTC 32422</strain>
    </source>
</reference>
<feature type="transmembrane region" description="Helical" evidence="1">
    <location>
        <begin position="160"/>
        <end position="179"/>
    </location>
</feature>
<reference evidence="2" key="1">
    <citation type="journal article" date="2014" name="Int. J. Syst. Evol. Microbiol.">
        <title>Complete genome sequence of Corynebacterium casei LMG S-19264T (=DSM 44701T), isolated from a smear-ripened cheese.</title>
        <authorList>
            <consortium name="US DOE Joint Genome Institute (JGI-PGF)"/>
            <person name="Walter F."/>
            <person name="Albersmeier A."/>
            <person name="Kalinowski J."/>
            <person name="Ruckert C."/>
        </authorList>
    </citation>
    <scope>NUCLEOTIDE SEQUENCE</scope>
    <source>
        <strain evidence="2">KCTC 32422</strain>
    </source>
</reference>
<gene>
    <name evidence="2" type="ORF">GCM10011617_04210</name>
</gene>
<keyword evidence="1" id="KW-0472">Membrane</keyword>
<keyword evidence="3" id="KW-1185">Reference proteome</keyword>
<evidence type="ECO:0000256" key="1">
    <source>
        <dbReference type="SAM" id="Phobius"/>
    </source>
</evidence>
<keyword evidence="1" id="KW-0812">Transmembrane</keyword>
<protein>
    <recommendedName>
        <fullName evidence="4">DoxX family protein</fullName>
    </recommendedName>
</protein>
<accession>A0A918R8P1</accession>
<sequence>MPSRSFQWQFVTFFRILFASHLLYSGGAYIFFGWVPSAFFNPASPVGHFMVELDKVGLYPLVKYIEFTLGLLALVNRFTPLVAVMEFPITVMIAYLNIVVEGSHGARHYYTGVQELVINGMVLLGYGAYYRSMLNIRNEPRWLWQTPDSQPAETGNGTTAMVLFFVGFMALVMAASWFMGSADRRLPPRDWLPPLASFIAMLALRFASRPAAGDRA</sequence>
<organism evidence="2 3">
    <name type="scientific">Novosphingobium arvoryzae</name>
    <dbReference type="NCBI Taxonomy" id="1256514"/>
    <lineage>
        <taxon>Bacteria</taxon>
        <taxon>Pseudomonadati</taxon>
        <taxon>Pseudomonadota</taxon>
        <taxon>Alphaproteobacteria</taxon>
        <taxon>Sphingomonadales</taxon>
        <taxon>Sphingomonadaceae</taxon>
        <taxon>Novosphingobium</taxon>
    </lineage>
</organism>
<comment type="caution">
    <text evidence="2">The sequence shown here is derived from an EMBL/GenBank/DDBJ whole genome shotgun (WGS) entry which is preliminary data.</text>
</comment>
<name>A0A918R8P1_9SPHN</name>
<evidence type="ECO:0000313" key="3">
    <source>
        <dbReference type="Proteomes" id="UP000634139"/>
    </source>
</evidence>
<dbReference type="EMBL" id="BMZD01000001">
    <property type="protein sequence ID" value="GGZ88490.1"/>
    <property type="molecule type" value="Genomic_DNA"/>
</dbReference>
<evidence type="ECO:0008006" key="4">
    <source>
        <dbReference type="Google" id="ProtNLM"/>
    </source>
</evidence>
<feature type="transmembrane region" description="Helical" evidence="1">
    <location>
        <begin position="12"/>
        <end position="36"/>
    </location>
</feature>
<proteinExistence type="predicted"/>
<evidence type="ECO:0000313" key="2">
    <source>
        <dbReference type="EMBL" id="GGZ88490.1"/>
    </source>
</evidence>
<keyword evidence="1" id="KW-1133">Transmembrane helix</keyword>
<dbReference type="AlphaFoldDB" id="A0A918R8P1"/>
<dbReference type="RefSeq" id="WP_189538743.1">
    <property type="nucleotide sequence ID" value="NZ_BMZD01000001.1"/>
</dbReference>